<evidence type="ECO:0000259" key="8">
    <source>
        <dbReference type="Pfam" id="PF12704"/>
    </source>
</evidence>
<accession>A0A381Z6B9</accession>
<dbReference type="EMBL" id="UINC01019971">
    <property type="protein sequence ID" value="SVA84323.1"/>
    <property type="molecule type" value="Genomic_DNA"/>
</dbReference>
<keyword evidence="2" id="KW-1003">Cell membrane</keyword>
<evidence type="ECO:0000256" key="6">
    <source>
        <dbReference type="SAM" id="Phobius"/>
    </source>
</evidence>
<feature type="transmembrane region" description="Helical" evidence="6">
    <location>
        <begin position="20"/>
        <end position="39"/>
    </location>
</feature>
<evidence type="ECO:0000256" key="5">
    <source>
        <dbReference type="ARBA" id="ARBA00023136"/>
    </source>
</evidence>
<dbReference type="InterPro" id="IPR051447">
    <property type="entry name" value="Lipoprotein-release_system"/>
</dbReference>
<proteinExistence type="predicted"/>
<dbReference type="InterPro" id="IPR025857">
    <property type="entry name" value="MacB_PCD"/>
</dbReference>
<sequence>MQITKMAWRNVWRNTRRSGVTIAAMTFSLLMMTCVTSFYEGMLIRMESKITDVEIGDIQIHDPDYRNRPSLYNGMAASGTVAQNLESINYQTSERLLGSGLVASDETSSGAAIFGLEIDDDADVSLVFEHISVGEWLSKSDPKGVVIGRALARTLNISVGNELVLLSQAYDGSMANDLFTVRGVLSSISEITDRGGVFMLSETFRDFYVLKGGAHRLVIKRPDNIELDQALIAVKNVTANQELEVKSWRELSPILASLIDSALQLIQIGFLIIYVAVVILLLNAMLMAVFERVREFGILKAIGVGPASVLALILMEGVIQTLIAITLTIFLSIPALWFIVNVGFDIQALSGVAMMGMSFDPIWTGVFSAKTIYMPLSTMLIVVLLGIFYPAFKAARITPLEAIHHQ</sequence>
<dbReference type="PANTHER" id="PTHR30489:SF0">
    <property type="entry name" value="LIPOPROTEIN-RELEASING SYSTEM TRANSMEMBRANE PROTEIN LOLE"/>
    <property type="match status" value="1"/>
</dbReference>
<evidence type="ECO:0000256" key="2">
    <source>
        <dbReference type="ARBA" id="ARBA00022475"/>
    </source>
</evidence>
<comment type="subcellular location">
    <subcellularLocation>
        <location evidence="1">Cell membrane</location>
        <topology evidence="1">Multi-pass membrane protein</topology>
    </subcellularLocation>
</comment>
<feature type="domain" description="MacB-like periplasmic core" evidence="8">
    <location>
        <begin position="18"/>
        <end position="231"/>
    </location>
</feature>
<dbReference type="GO" id="GO:0044874">
    <property type="term" value="P:lipoprotein localization to outer membrane"/>
    <property type="evidence" value="ECO:0007669"/>
    <property type="project" value="TreeGrafter"/>
</dbReference>
<evidence type="ECO:0008006" key="10">
    <source>
        <dbReference type="Google" id="ProtNLM"/>
    </source>
</evidence>
<feature type="transmembrane region" description="Helical" evidence="6">
    <location>
        <begin position="296"/>
        <end position="315"/>
    </location>
</feature>
<dbReference type="InterPro" id="IPR003838">
    <property type="entry name" value="ABC3_permease_C"/>
</dbReference>
<reference evidence="9" key="1">
    <citation type="submission" date="2018-05" db="EMBL/GenBank/DDBJ databases">
        <authorList>
            <person name="Lanie J.A."/>
            <person name="Ng W.-L."/>
            <person name="Kazmierczak K.M."/>
            <person name="Andrzejewski T.M."/>
            <person name="Davidsen T.M."/>
            <person name="Wayne K.J."/>
            <person name="Tettelin H."/>
            <person name="Glass J.I."/>
            <person name="Rusch D."/>
            <person name="Podicherti R."/>
            <person name="Tsui H.-C.T."/>
            <person name="Winkler M.E."/>
        </authorList>
    </citation>
    <scope>NUCLEOTIDE SEQUENCE</scope>
</reference>
<feature type="domain" description="ABC3 transporter permease C-terminal" evidence="7">
    <location>
        <begin position="270"/>
        <end position="399"/>
    </location>
</feature>
<organism evidence="9">
    <name type="scientific">marine metagenome</name>
    <dbReference type="NCBI Taxonomy" id="408172"/>
    <lineage>
        <taxon>unclassified sequences</taxon>
        <taxon>metagenomes</taxon>
        <taxon>ecological metagenomes</taxon>
    </lineage>
</organism>
<dbReference type="Pfam" id="PF02687">
    <property type="entry name" value="FtsX"/>
    <property type="match status" value="1"/>
</dbReference>
<evidence type="ECO:0000256" key="3">
    <source>
        <dbReference type="ARBA" id="ARBA00022692"/>
    </source>
</evidence>
<keyword evidence="4 6" id="KW-1133">Transmembrane helix</keyword>
<feature type="transmembrane region" description="Helical" evidence="6">
    <location>
        <begin position="322"/>
        <end position="340"/>
    </location>
</feature>
<dbReference type="PANTHER" id="PTHR30489">
    <property type="entry name" value="LIPOPROTEIN-RELEASING SYSTEM TRANSMEMBRANE PROTEIN LOLE"/>
    <property type="match status" value="1"/>
</dbReference>
<keyword evidence="3 6" id="KW-0812">Transmembrane</keyword>
<evidence type="ECO:0000256" key="4">
    <source>
        <dbReference type="ARBA" id="ARBA00022989"/>
    </source>
</evidence>
<dbReference type="GO" id="GO:0098797">
    <property type="term" value="C:plasma membrane protein complex"/>
    <property type="evidence" value="ECO:0007669"/>
    <property type="project" value="TreeGrafter"/>
</dbReference>
<feature type="transmembrane region" description="Helical" evidence="6">
    <location>
        <begin position="268"/>
        <end position="290"/>
    </location>
</feature>
<feature type="transmembrane region" description="Helical" evidence="6">
    <location>
        <begin position="373"/>
        <end position="392"/>
    </location>
</feature>
<dbReference type="AlphaFoldDB" id="A0A381Z6B9"/>
<keyword evidence="5 6" id="KW-0472">Membrane</keyword>
<gene>
    <name evidence="9" type="ORF">METZ01_LOCUS137177</name>
</gene>
<protein>
    <recommendedName>
        <fullName evidence="10">ABC3 transporter permease protein domain-containing protein</fullName>
    </recommendedName>
</protein>
<name>A0A381Z6B9_9ZZZZ</name>
<evidence type="ECO:0000256" key="1">
    <source>
        <dbReference type="ARBA" id="ARBA00004651"/>
    </source>
</evidence>
<dbReference type="Pfam" id="PF12704">
    <property type="entry name" value="MacB_PCD"/>
    <property type="match status" value="1"/>
</dbReference>
<evidence type="ECO:0000313" key="9">
    <source>
        <dbReference type="EMBL" id="SVA84323.1"/>
    </source>
</evidence>
<evidence type="ECO:0000259" key="7">
    <source>
        <dbReference type="Pfam" id="PF02687"/>
    </source>
</evidence>